<evidence type="ECO:0000259" key="5">
    <source>
        <dbReference type="PROSITE" id="PS50931"/>
    </source>
</evidence>
<dbReference type="RefSeq" id="WP_090063235.1">
    <property type="nucleotide sequence ID" value="NZ_FOFT01000001.1"/>
</dbReference>
<dbReference type="Gene3D" id="3.40.190.10">
    <property type="entry name" value="Periplasmic binding protein-like II"/>
    <property type="match status" value="2"/>
</dbReference>
<sequence length="292" mass="31583">MTLNPWRLRLLSQLDALGTVRAVAQAANLSASSVSQQLAVLETETRTQLIERTGRRVRLTSAGLILARRARSILDHMDAVEAELRGLNDEPSGLIRLGAFQSSIHTLAVPAIQALRYPHLDVEIVEMEPHASMPALLAAEVDVIITTTDFVELPVPGDIDVVPLGQDPIVLVTPPNHPAADVAACKDEPWAFDIPGSYMAKLATRLCRQSGFEPRVVGRFSNYMLTLEHVEAGLAVAVLPALAVDRRFDVVTRELPVTRRITAAVRRDSRAAITVVLDALHTVAGVPASGRS</sequence>
<evidence type="ECO:0000313" key="7">
    <source>
        <dbReference type="Proteomes" id="UP000199028"/>
    </source>
</evidence>
<dbReference type="PROSITE" id="PS50931">
    <property type="entry name" value="HTH_LYSR"/>
    <property type="match status" value="1"/>
</dbReference>
<evidence type="ECO:0000256" key="1">
    <source>
        <dbReference type="ARBA" id="ARBA00009437"/>
    </source>
</evidence>
<dbReference type="EMBL" id="FOFT01000001">
    <property type="protein sequence ID" value="SEQ00912.1"/>
    <property type="molecule type" value="Genomic_DNA"/>
</dbReference>
<name>A0A1H9CI90_9PSEU</name>
<protein>
    <submittedName>
        <fullName evidence="6">DNA-binding transcriptional regulator, LysR family</fullName>
    </submittedName>
</protein>
<dbReference type="Gene3D" id="1.10.10.10">
    <property type="entry name" value="Winged helix-like DNA-binding domain superfamily/Winged helix DNA-binding domain"/>
    <property type="match status" value="1"/>
</dbReference>
<dbReference type="Pfam" id="PF00126">
    <property type="entry name" value="HTH_1"/>
    <property type="match status" value="1"/>
</dbReference>
<evidence type="ECO:0000256" key="3">
    <source>
        <dbReference type="ARBA" id="ARBA00023125"/>
    </source>
</evidence>
<evidence type="ECO:0000256" key="2">
    <source>
        <dbReference type="ARBA" id="ARBA00023015"/>
    </source>
</evidence>
<accession>A0A1H9CI90</accession>
<evidence type="ECO:0000256" key="4">
    <source>
        <dbReference type="ARBA" id="ARBA00023163"/>
    </source>
</evidence>
<dbReference type="InterPro" id="IPR005119">
    <property type="entry name" value="LysR_subst-bd"/>
</dbReference>
<comment type="similarity">
    <text evidence="1">Belongs to the LysR transcriptional regulatory family.</text>
</comment>
<dbReference type="GO" id="GO:0005829">
    <property type="term" value="C:cytosol"/>
    <property type="evidence" value="ECO:0007669"/>
    <property type="project" value="TreeGrafter"/>
</dbReference>
<dbReference type="SUPFAM" id="SSF46785">
    <property type="entry name" value="Winged helix' DNA-binding domain"/>
    <property type="match status" value="1"/>
</dbReference>
<dbReference type="SUPFAM" id="SSF53850">
    <property type="entry name" value="Periplasmic binding protein-like II"/>
    <property type="match status" value="1"/>
</dbReference>
<evidence type="ECO:0000313" key="6">
    <source>
        <dbReference type="EMBL" id="SEQ00912.1"/>
    </source>
</evidence>
<keyword evidence="7" id="KW-1185">Reference proteome</keyword>
<dbReference type="PANTHER" id="PTHR30419">
    <property type="entry name" value="HTH-TYPE TRANSCRIPTIONAL REGULATOR YBHD"/>
    <property type="match status" value="1"/>
</dbReference>
<dbReference type="InterPro" id="IPR000847">
    <property type="entry name" value="LysR_HTH_N"/>
</dbReference>
<reference evidence="7" key="1">
    <citation type="submission" date="2016-10" db="EMBL/GenBank/DDBJ databases">
        <authorList>
            <person name="Varghese N."/>
            <person name="Submissions S."/>
        </authorList>
    </citation>
    <scope>NUCLEOTIDE SEQUENCE [LARGE SCALE GENOMIC DNA]</scope>
    <source>
        <strain evidence="7">CGMCC 4.578</strain>
    </source>
</reference>
<dbReference type="AlphaFoldDB" id="A0A1H9CI90"/>
<dbReference type="Proteomes" id="UP000199028">
    <property type="component" value="Unassembled WGS sequence"/>
</dbReference>
<dbReference type="Pfam" id="PF03466">
    <property type="entry name" value="LysR_substrate"/>
    <property type="match status" value="1"/>
</dbReference>
<organism evidence="6 7">
    <name type="scientific">Lentzea flaviverrucosa</name>
    <dbReference type="NCBI Taxonomy" id="200379"/>
    <lineage>
        <taxon>Bacteria</taxon>
        <taxon>Bacillati</taxon>
        <taxon>Actinomycetota</taxon>
        <taxon>Actinomycetes</taxon>
        <taxon>Pseudonocardiales</taxon>
        <taxon>Pseudonocardiaceae</taxon>
        <taxon>Lentzea</taxon>
    </lineage>
</organism>
<keyword evidence="2" id="KW-0805">Transcription regulation</keyword>
<keyword evidence="3 6" id="KW-0238">DNA-binding</keyword>
<proteinExistence type="inferred from homology"/>
<dbReference type="GO" id="GO:0003677">
    <property type="term" value="F:DNA binding"/>
    <property type="evidence" value="ECO:0007669"/>
    <property type="project" value="UniProtKB-KW"/>
</dbReference>
<gene>
    <name evidence="6" type="ORF">SAMN05216195_101792</name>
</gene>
<dbReference type="InterPro" id="IPR050950">
    <property type="entry name" value="HTH-type_LysR_regulators"/>
</dbReference>
<dbReference type="OrthoDB" id="4131546at2"/>
<feature type="domain" description="HTH lysR-type" evidence="5">
    <location>
        <begin position="1"/>
        <end position="60"/>
    </location>
</feature>
<dbReference type="InterPro" id="IPR036390">
    <property type="entry name" value="WH_DNA-bd_sf"/>
</dbReference>
<keyword evidence="4" id="KW-0804">Transcription</keyword>
<dbReference type="GO" id="GO:0003700">
    <property type="term" value="F:DNA-binding transcription factor activity"/>
    <property type="evidence" value="ECO:0007669"/>
    <property type="project" value="InterPro"/>
</dbReference>
<dbReference type="InterPro" id="IPR036388">
    <property type="entry name" value="WH-like_DNA-bd_sf"/>
</dbReference>